<reference evidence="1 2" key="1">
    <citation type="submission" date="2024-10" db="EMBL/GenBank/DDBJ databases">
        <title>The Natural Products Discovery Center: Release of the First 8490 Sequenced Strains for Exploring Actinobacteria Biosynthetic Diversity.</title>
        <authorList>
            <person name="Kalkreuter E."/>
            <person name="Kautsar S.A."/>
            <person name="Yang D."/>
            <person name="Bader C.D."/>
            <person name="Teijaro C.N."/>
            <person name="Fluegel L."/>
            <person name="Davis C.M."/>
            <person name="Simpson J.R."/>
            <person name="Lauterbach L."/>
            <person name="Steele A.D."/>
            <person name="Gui C."/>
            <person name="Meng S."/>
            <person name="Li G."/>
            <person name="Viehrig K."/>
            <person name="Ye F."/>
            <person name="Su P."/>
            <person name="Kiefer A.F."/>
            <person name="Nichols A."/>
            <person name="Cepeda A.J."/>
            <person name="Yan W."/>
            <person name="Fan B."/>
            <person name="Jiang Y."/>
            <person name="Adhikari A."/>
            <person name="Zheng C.-J."/>
            <person name="Schuster L."/>
            <person name="Cowan T.M."/>
            <person name="Smanski M.J."/>
            <person name="Chevrette M.G."/>
            <person name="De Carvalho L.P.S."/>
            <person name="Shen B."/>
        </authorList>
    </citation>
    <scope>NUCLEOTIDE SEQUENCE [LARGE SCALE GENOMIC DNA]</scope>
    <source>
        <strain evidence="1 2">NPDC001867</strain>
    </source>
</reference>
<gene>
    <name evidence="1" type="ORF">ACFYY5_18775</name>
</gene>
<keyword evidence="2" id="KW-1185">Reference proteome</keyword>
<dbReference type="RefSeq" id="WP_063027095.1">
    <property type="nucleotide sequence ID" value="NZ_JBIATK010000005.1"/>
</dbReference>
<evidence type="ECO:0000313" key="1">
    <source>
        <dbReference type="EMBL" id="MFF4024886.1"/>
    </source>
</evidence>
<protein>
    <submittedName>
        <fullName evidence="1">Uncharacterized protein</fullName>
    </submittedName>
</protein>
<dbReference type="EMBL" id="JBIATK010000005">
    <property type="protein sequence ID" value="MFF4024886.1"/>
    <property type="molecule type" value="Genomic_DNA"/>
</dbReference>
<accession>A0ABW6TFN2</accession>
<sequence>MRATPPSQTRLLLAQRIRRYHLNRDVPRRTTKAPTPYAYDEALEMIRLAAIWLPFGGPPEEETFTRFGLSRREFEARLEQVLAAA</sequence>
<proteinExistence type="predicted"/>
<organism evidence="1 2">
    <name type="scientific">Nocardia elegans</name>
    <dbReference type="NCBI Taxonomy" id="300029"/>
    <lineage>
        <taxon>Bacteria</taxon>
        <taxon>Bacillati</taxon>
        <taxon>Actinomycetota</taxon>
        <taxon>Actinomycetes</taxon>
        <taxon>Mycobacteriales</taxon>
        <taxon>Nocardiaceae</taxon>
        <taxon>Nocardia</taxon>
    </lineage>
</organism>
<name>A0ABW6TFN2_9NOCA</name>
<dbReference type="Proteomes" id="UP001602089">
    <property type="component" value="Unassembled WGS sequence"/>
</dbReference>
<evidence type="ECO:0000313" key="2">
    <source>
        <dbReference type="Proteomes" id="UP001602089"/>
    </source>
</evidence>
<comment type="caution">
    <text evidence="1">The sequence shown here is derived from an EMBL/GenBank/DDBJ whole genome shotgun (WGS) entry which is preliminary data.</text>
</comment>